<dbReference type="InterPro" id="IPR045340">
    <property type="entry name" value="DUF6533"/>
</dbReference>
<dbReference type="OrthoDB" id="3020506at2759"/>
<evidence type="ECO:0000313" key="3">
    <source>
        <dbReference type="Proteomes" id="UP000772434"/>
    </source>
</evidence>
<keyword evidence="3" id="KW-1185">Reference proteome</keyword>
<dbReference type="EMBL" id="JADNRY010000172">
    <property type="protein sequence ID" value="KAF9062458.1"/>
    <property type="molecule type" value="Genomic_DNA"/>
</dbReference>
<feature type="domain" description="DUF6533" evidence="1">
    <location>
        <begin position="24"/>
        <end position="65"/>
    </location>
</feature>
<organism evidence="2 3">
    <name type="scientific">Rhodocollybia butyracea</name>
    <dbReference type="NCBI Taxonomy" id="206335"/>
    <lineage>
        <taxon>Eukaryota</taxon>
        <taxon>Fungi</taxon>
        <taxon>Dikarya</taxon>
        <taxon>Basidiomycota</taxon>
        <taxon>Agaricomycotina</taxon>
        <taxon>Agaricomycetes</taxon>
        <taxon>Agaricomycetidae</taxon>
        <taxon>Agaricales</taxon>
        <taxon>Marasmiineae</taxon>
        <taxon>Omphalotaceae</taxon>
        <taxon>Rhodocollybia</taxon>
    </lineage>
</organism>
<feature type="non-terminal residue" evidence="2">
    <location>
        <position position="84"/>
    </location>
</feature>
<evidence type="ECO:0000313" key="2">
    <source>
        <dbReference type="EMBL" id="KAF9062458.1"/>
    </source>
</evidence>
<evidence type="ECO:0000259" key="1">
    <source>
        <dbReference type="Pfam" id="PF20151"/>
    </source>
</evidence>
<name>A0A9P5PFH7_9AGAR</name>
<comment type="caution">
    <text evidence="2">The sequence shown here is derived from an EMBL/GenBank/DDBJ whole genome shotgun (WGS) entry which is preliminary data.</text>
</comment>
<gene>
    <name evidence="2" type="ORF">BDP27DRAFT_1336646</name>
</gene>
<reference evidence="2" key="1">
    <citation type="submission" date="2020-11" db="EMBL/GenBank/DDBJ databases">
        <authorList>
            <consortium name="DOE Joint Genome Institute"/>
            <person name="Ahrendt S."/>
            <person name="Riley R."/>
            <person name="Andreopoulos W."/>
            <person name="Labutti K."/>
            <person name="Pangilinan J."/>
            <person name="Ruiz-Duenas F.J."/>
            <person name="Barrasa J.M."/>
            <person name="Sanchez-Garcia M."/>
            <person name="Camarero S."/>
            <person name="Miyauchi S."/>
            <person name="Serrano A."/>
            <person name="Linde D."/>
            <person name="Babiker R."/>
            <person name="Drula E."/>
            <person name="Ayuso-Fernandez I."/>
            <person name="Pacheco R."/>
            <person name="Padilla G."/>
            <person name="Ferreira P."/>
            <person name="Barriuso J."/>
            <person name="Kellner H."/>
            <person name="Castanera R."/>
            <person name="Alfaro M."/>
            <person name="Ramirez L."/>
            <person name="Pisabarro A.G."/>
            <person name="Kuo A."/>
            <person name="Tritt A."/>
            <person name="Lipzen A."/>
            <person name="He G."/>
            <person name="Yan M."/>
            <person name="Ng V."/>
            <person name="Cullen D."/>
            <person name="Martin F."/>
            <person name="Rosso M.-N."/>
            <person name="Henrissat B."/>
            <person name="Hibbett D."/>
            <person name="Martinez A.T."/>
            <person name="Grigoriev I.V."/>
        </authorList>
    </citation>
    <scope>NUCLEOTIDE SEQUENCE</scope>
    <source>
        <strain evidence="2">AH 40177</strain>
    </source>
</reference>
<dbReference type="AlphaFoldDB" id="A0A9P5PFH7"/>
<protein>
    <recommendedName>
        <fullName evidence="1">DUF6533 domain-containing protein</fullName>
    </recommendedName>
</protein>
<sequence length="84" mass="9782">AGELTFFQKLILPTKYYCLIQVLGLVVTGCDTALTMRGEVQYIWKAPLRITFVRCLFVLTRYLPVALHMYVQQFFSAVDSNWDR</sequence>
<proteinExistence type="predicted"/>
<dbReference type="Pfam" id="PF20151">
    <property type="entry name" value="DUF6533"/>
    <property type="match status" value="1"/>
</dbReference>
<accession>A0A9P5PFH7</accession>
<dbReference type="Proteomes" id="UP000772434">
    <property type="component" value="Unassembled WGS sequence"/>
</dbReference>